<comment type="caution">
    <text evidence="2">The sequence shown here is derived from an EMBL/GenBank/DDBJ whole genome shotgun (WGS) entry which is preliminary data.</text>
</comment>
<organism evidence="2 3">
    <name type="scientific">Microbispora amethystogenes</name>
    <dbReference type="NCBI Taxonomy" id="1427754"/>
    <lineage>
        <taxon>Bacteria</taxon>
        <taxon>Bacillati</taxon>
        <taxon>Actinomycetota</taxon>
        <taxon>Actinomycetes</taxon>
        <taxon>Streptosporangiales</taxon>
        <taxon>Streptosporangiaceae</taxon>
        <taxon>Microbispora</taxon>
    </lineage>
</organism>
<name>A0ABQ4FIL6_9ACTN</name>
<evidence type="ECO:0000256" key="1">
    <source>
        <dbReference type="SAM" id="MobiDB-lite"/>
    </source>
</evidence>
<dbReference type="EMBL" id="BOOB01000037">
    <property type="protein sequence ID" value="GIH34648.1"/>
    <property type="molecule type" value="Genomic_DNA"/>
</dbReference>
<protein>
    <submittedName>
        <fullName evidence="2">Uncharacterized protein</fullName>
    </submittedName>
</protein>
<feature type="compositionally biased region" description="Basic and acidic residues" evidence="1">
    <location>
        <begin position="1"/>
        <end position="32"/>
    </location>
</feature>
<reference evidence="2 3" key="1">
    <citation type="submission" date="2021-01" db="EMBL/GenBank/DDBJ databases">
        <title>Whole genome shotgun sequence of Microbispora amethystogenes NBRC 101907.</title>
        <authorList>
            <person name="Komaki H."/>
            <person name="Tamura T."/>
        </authorList>
    </citation>
    <scope>NUCLEOTIDE SEQUENCE [LARGE SCALE GENOMIC DNA]</scope>
    <source>
        <strain evidence="2 3">NBRC 101907</strain>
    </source>
</reference>
<feature type="region of interest" description="Disordered" evidence="1">
    <location>
        <begin position="1"/>
        <end position="38"/>
    </location>
</feature>
<gene>
    <name evidence="2" type="ORF">Mam01_48120</name>
</gene>
<proteinExistence type="predicted"/>
<keyword evidence="3" id="KW-1185">Reference proteome</keyword>
<evidence type="ECO:0000313" key="2">
    <source>
        <dbReference type="EMBL" id="GIH34648.1"/>
    </source>
</evidence>
<dbReference type="Proteomes" id="UP000651728">
    <property type="component" value="Unassembled WGS sequence"/>
</dbReference>
<sequence length="74" mass="8489">MPAPDMRREGLADASDQESRARSALDAIRRQGPEAVQEETLRMKSELLRLCGWEGYQRVIAKMESDLARLRESR</sequence>
<evidence type="ECO:0000313" key="3">
    <source>
        <dbReference type="Proteomes" id="UP000651728"/>
    </source>
</evidence>
<accession>A0ABQ4FIL6</accession>